<name>X7F2A5_9RHOB</name>
<dbReference type="EMBL" id="JAME01000048">
    <property type="protein sequence ID" value="ETX26920.1"/>
    <property type="molecule type" value="Genomic_DNA"/>
</dbReference>
<protein>
    <submittedName>
        <fullName evidence="1">Uncharacterized protein</fullName>
    </submittedName>
</protein>
<dbReference type="InterPro" id="IPR021251">
    <property type="entry name" value="DUF2793"/>
</dbReference>
<evidence type="ECO:0000313" key="2">
    <source>
        <dbReference type="Proteomes" id="UP000023430"/>
    </source>
</evidence>
<reference evidence="1 2" key="1">
    <citation type="submission" date="2014-01" db="EMBL/GenBank/DDBJ databases">
        <title>Roseivivax isoporae LMG 25204 Genome Sequencing.</title>
        <authorList>
            <person name="Lai Q."/>
            <person name="Li G."/>
            <person name="Shao Z."/>
        </authorList>
    </citation>
    <scope>NUCLEOTIDE SEQUENCE [LARGE SCALE GENOMIC DNA]</scope>
    <source>
        <strain evidence="1 2">LMG 25204</strain>
    </source>
</reference>
<evidence type="ECO:0000313" key="1">
    <source>
        <dbReference type="EMBL" id="ETX26920.1"/>
    </source>
</evidence>
<sequence>MPEISPRLSLPYLMPAQAQKHVTHNEALTRLDILVQLMVEAFDATVPPETPENGMAWALGTGAAGAWSGRDGLLAAWVDNAWLFLAPAEGWLAWDRAEGRIRAFAGSGWQVPGAVPQQVARLGIGTAADAANRLAVASPATLLTHAGAGHRVSVNKAATPETASVIFSSDWTGHAELGLSGGDDLTVRTSADGTAWTTALTVARGTGAVGIGIAAPARPLHVDRVLRIEPGAAPASPAAGDLYFDAATAKLRCHDGTAWRDLF</sequence>
<dbReference type="RefSeq" id="WP_043774622.1">
    <property type="nucleotide sequence ID" value="NZ_JAME01000048.1"/>
</dbReference>
<dbReference type="OrthoDB" id="564699at2"/>
<dbReference type="Pfam" id="PF10983">
    <property type="entry name" value="DUF2793"/>
    <property type="match status" value="1"/>
</dbReference>
<dbReference type="eggNOG" id="ENOG502Z7PY">
    <property type="taxonomic scope" value="Bacteria"/>
</dbReference>
<keyword evidence="2" id="KW-1185">Reference proteome</keyword>
<comment type="caution">
    <text evidence="1">The sequence shown here is derived from an EMBL/GenBank/DDBJ whole genome shotgun (WGS) entry which is preliminary data.</text>
</comment>
<gene>
    <name evidence="1" type="ORF">RISW2_17575</name>
</gene>
<organism evidence="1 2">
    <name type="scientific">Roseivivax isoporae LMG 25204</name>
    <dbReference type="NCBI Taxonomy" id="1449351"/>
    <lineage>
        <taxon>Bacteria</taxon>
        <taxon>Pseudomonadati</taxon>
        <taxon>Pseudomonadota</taxon>
        <taxon>Alphaproteobacteria</taxon>
        <taxon>Rhodobacterales</taxon>
        <taxon>Roseobacteraceae</taxon>
        <taxon>Roseivivax</taxon>
    </lineage>
</organism>
<dbReference type="STRING" id="1449351.RISW2_17575"/>
<dbReference type="AlphaFoldDB" id="X7F2A5"/>
<accession>X7F2A5</accession>
<proteinExistence type="predicted"/>
<dbReference type="Proteomes" id="UP000023430">
    <property type="component" value="Unassembled WGS sequence"/>
</dbReference>
<dbReference type="PATRIC" id="fig|1449351.3.peg.4193"/>